<dbReference type="EMBL" id="BT036929">
    <property type="protein sequence ID" value="ACF81934.1"/>
    <property type="molecule type" value="mRNA"/>
</dbReference>
<name>B4FIJ1_MAIZE</name>
<evidence type="ECO:0000313" key="2">
    <source>
        <dbReference type="EMBL" id="ACF81934.1"/>
    </source>
</evidence>
<organism evidence="2">
    <name type="scientific">Zea mays</name>
    <name type="common">Maize</name>
    <dbReference type="NCBI Taxonomy" id="4577"/>
    <lineage>
        <taxon>Eukaryota</taxon>
        <taxon>Viridiplantae</taxon>
        <taxon>Streptophyta</taxon>
        <taxon>Embryophyta</taxon>
        <taxon>Tracheophyta</taxon>
        <taxon>Spermatophyta</taxon>
        <taxon>Magnoliopsida</taxon>
        <taxon>Liliopsida</taxon>
        <taxon>Poales</taxon>
        <taxon>Poaceae</taxon>
        <taxon>PACMAD clade</taxon>
        <taxon>Panicoideae</taxon>
        <taxon>Andropogonodae</taxon>
        <taxon>Andropogoneae</taxon>
        <taxon>Tripsacinae</taxon>
        <taxon>Zea</taxon>
    </lineage>
</organism>
<reference evidence="2" key="1">
    <citation type="journal article" date="2009" name="PLoS Genet.">
        <title>Sequencing, mapping, and analysis of 27,455 maize full-length cDNAs.</title>
        <authorList>
            <person name="Soderlund C."/>
            <person name="Descour A."/>
            <person name="Kudrna D."/>
            <person name="Bomhoff M."/>
            <person name="Boyd L."/>
            <person name="Currie J."/>
            <person name="Angelova A."/>
            <person name="Collura K."/>
            <person name="Wissotski M."/>
            <person name="Ashley E."/>
            <person name="Morrow D."/>
            <person name="Fernandes J."/>
            <person name="Walbot V."/>
            <person name="Yu Y."/>
        </authorList>
    </citation>
    <scope>NUCLEOTIDE SEQUENCE</scope>
    <source>
        <strain evidence="2">B73</strain>
    </source>
</reference>
<protein>
    <submittedName>
        <fullName evidence="2">Uncharacterized protein</fullName>
    </submittedName>
</protein>
<dbReference type="HOGENOM" id="CLU_2761474_0_0_1"/>
<feature type="region of interest" description="Disordered" evidence="1">
    <location>
        <begin position="1"/>
        <end position="70"/>
    </location>
</feature>
<dbReference type="AlphaFoldDB" id="B4FIJ1"/>
<proteinExistence type="evidence at transcript level"/>
<evidence type="ECO:0000256" key="1">
    <source>
        <dbReference type="SAM" id="MobiDB-lite"/>
    </source>
</evidence>
<feature type="compositionally biased region" description="Polar residues" evidence="1">
    <location>
        <begin position="55"/>
        <end position="70"/>
    </location>
</feature>
<accession>B4FIJ1</accession>
<sequence length="70" mass="7444">MPKPRPTASSWCSTKRPAGPSSRRPCSSIRWRGPADSTTHSASLRRCGPPAWPATPTSAYVTMGRATSSS</sequence>